<evidence type="ECO:0000256" key="1">
    <source>
        <dbReference type="SAM" id="Phobius"/>
    </source>
</evidence>
<dbReference type="EMBL" id="SUMB01000003">
    <property type="protein sequence ID" value="TJZ55496.1"/>
    <property type="molecule type" value="Genomic_DNA"/>
</dbReference>
<evidence type="ECO:0000313" key="3">
    <source>
        <dbReference type="EMBL" id="TJZ55496.1"/>
    </source>
</evidence>
<evidence type="ECO:0000259" key="2">
    <source>
        <dbReference type="Pfam" id="PF23636"/>
    </source>
</evidence>
<keyword evidence="1" id="KW-0472">Membrane</keyword>
<feature type="domain" description="DUF7144" evidence="2">
    <location>
        <begin position="19"/>
        <end position="132"/>
    </location>
</feature>
<dbReference type="Pfam" id="PF23636">
    <property type="entry name" value="DUF7144"/>
    <property type="match status" value="1"/>
</dbReference>
<comment type="caution">
    <text evidence="3">The sequence shown here is derived from an EMBL/GenBank/DDBJ whole genome shotgun (WGS) entry which is preliminary data.</text>
</comment>
<reference evidence="3 4" key="1">
    <citation type="submission" date="2019-04" db="EMBL/GenBank/DDBJ databases">
        <title>Streptomyces piniterrae sp. nov., a heliquinomycin-producing actinomycete isolated from rhizosphere soil of Pinus yunnanensis.</title>
        <authorList>
            <person name="Zhuang X."/>
            <person name="Zhao J."/>
        </authorList>
    </citation>
    <scope>NUCLEOTIDE SEQUENCE [LARGE SCALE GENOMIC DNA]</scope>
    <source>
        <strain evidence="4">jys28</strain>
    </source>
</reference>
<name>A0A4U0NM71_9ACTN</name>
<accession>A0A4U0NM71</accession>
<dbReference type="Proteomes" id="UP000308697">
    <property type="component" value="Unassembled WGS sequence"/>
</dbReference>
<dbReference type="RefSeq" id="WP_136739261.1">
    <property type="nucleotide sequence ID" value="NZ_SUMB01000003.1"/>
</dbReference>
<protein>
    <recommendedName>
        <fullName evidence="2">DUF7144 domain-containing protein</fullName>
    </recommendedName>
</protein>
<feature type="transmembrane region" description="Helical" evidence="1">
    <location>
        <begin position="21"/>
        <end position="43"/>
    </location>
</feature>
<dbReference type="OrthoDB" id="4482242at2"/>
<keyword evidence="1" id="KW-1133">Transmembrane helix</keyword>
<dbReference type="AlphaFoldDB" id="A0A4U0NM71"/>
<keyword evidence="4" id="KW-1185">Reference proteome</keyword>
<gene>
    <name evidence="3" type="ORF">FCH28_09065</name>
</gene>
<proteinExistence type="predicted"/>
<feature type="transmembrane region" description="Helical" evidence="1">
    <location>
        <begin position="63"/>
        <end position="82"/>
    </location>
</feature>
<evidence type="ECO:0000313" key="4">
    <source>
        <dbReference type="Proteomes" id="UP000308697"/>
    </source>
</evidence>
<feature type="transmembrane region" description="Helical" evidence="1">
    <location>
        <begin position="112"/>
        <end position="129"/>
    </location>
</feature>
<sequence>MATHVGAANRSSSGAVTGWTVFAAVLMVFGGFMAILQGISAIAKDEVFVTTTNYVFKFNLTGWGWVHLILGIVVVLAGVALFSGALWARVVGVIIAGLAMIANFLWIPYYPFWALTLIVVDAFVIWALCTGNRDTLSP</sequence>
<keyword evidence="1" id="KW-0812">Transmembrane</keyword>
<feature type="transmembrane region" description="Helical" evidence="1">
    <location>
        <begin position="87"/>
        <end position="106"/>
    </location>
</feature>
<organism evidence="3 4">
    <name type="scientific">Streptomyces piniterrae</name>
    <dbReference type="NCBI Taxonomy" id="2571125"/>
    <lineage>
        <taxon>Bacteria</taxon>
        <taxon>Bacillati</taxon>
        <taxon>Actinomycetota</taxon>
        <taxon>Actinomycetes</taxon>
        <taxon>Kitasatosporales</taxon>
        <taxon>Streptomycetaceae</taxon>
        <taxon>Streptomyces</taxon>
    </lineage>
</organism>
<dbReference type="InterPro" id="IPR055568">
    <property type="entry name" value="DUF7144"/>
</dbReference>